<accession>A0A430FJQ1</accession>
<dbReference type="GO" id="GO:0043138">
    <property type="term" value="F:3'-5' DNA helicase activity"/>
    <property type="evidence" value="ECO:0007669"/>
    <property type="project" value="TreeGrafter"/>
</dbReference>
<reference evidence="6 7" key="1">
    <citation type="submission" date="2018-09" db="EMBL/GenBank/DDBJ databases">
        <title>Characterization of the phylogenetic diversity of five novel species belonging to the genus Bifidobacterium.</title>
        <authorList>
            <person name="Lugli G.A."/>
            <person name="Duranti S."/>
            <person name="Milani C."/>
        </authorList>
    </citation>
    <scope>NUCLEOTIDE SEQUENCE [LARGE SCALE GENOMIC DNA]</scope>
    <source>
        <strain evidence="6 7">2034B</strain>
    </source>
</reference>
<organism evidence="6 7">
    <name type="scientific">Bifidobacterium goeldii</name>
    <dbReference type="NCBI Taxonomy" id="2306975"/>
    <lineage>
        <taxon>Bacteria</taxon>
        <taxon>Bacillati</taxon>
        <taxon>Actinomycetota</taxon>
        <taxon>Actinomycetes</taxon>
        <taxon>Bifidobacteriales</taxon>
        <taxon>Bifidobacteriaceae</taxon>
        <taxon>Bifidobacterium</taxon>
    </lineage>
</organism>
<name>A0A430FJQ1_9BIFI</name>
<evidence type="ECO:0000259" key="5">
    <source>
        <dbReference type="Pfam" id="PF17764"/>
    </source>
</evidence>
<dbReference type="PANTHER" id="PTHR30580:SF0">
    <property type="entry name" value="PRIMOSOMAL PROTEIN N"/>
    <property type="match status" value="1"/>
</dbReference>
<keyword evidence="1" id="KW-0547">Nucleotide-binding</keyword>
<dbReference type="GO" id="GO:0003677">
    <property type="term" value="F:DNA binding"/>
    <property type="evidence" value="ECO:0007669"/>
    <property type="project" value="UniProtKB-KW"/>
</dbReference>
<dbReference type="PANTHER" id="PTHR30580">
    <property type="entry name" value="PRIMOSOMAL PROTEIN N"/>
    <property type="match status" value="1"/>
</dbReference>
<dbReference type="GO" id="GO:0005524">
    <property type="term" value="F:ATP binding"/>
    <property type="evidence" value="ECO:0007669"/>
    <property type="project" value="UniProtKB-KW"/>
</dbReference>
<evidence type="ECO:0000256" key="2">
    <source>
        <dbReference type="ARBA" id="ARBA00022840"/>
    </source>
</evidence>
<dbReference type="OrthoDB" id="3177118at2"/>
<dbReference type="GO" id="GO:0006270">
    <property type="term" value="P:DNA replication initiation"/>
    <property type="evidence" value="ECO:0007669"/>
    <property type="project" value="TreeGrafter"/>
</dbReference>
<evidence type="ECO:0000256" key="4">
    <source>
        <dbReference type="SAM" id="MobiDB-lite"/>
    </source>
</evidence>
<proteinExistence type="predicted"/>
<dbReference type="InterPro" id="IPR027417">
    <property type="entry name" value="P-loop_NTPase"/>
</dbReference>
<gene>
    <name evidence="6" type="ORF">D2E25_1087</name>
</gene>
<dbReference type="Gene3D" id="3.40.1440.60">
    <property type="entry name" value="PriA, 3(prime) DNA-binding domain"/>
    <property type="match status" value="1"/>
</dbReference>
<comment type="caution">
    <text evidence="6">The sequence shown here is derived from an EMBL/GenBank/DDBJ whole genome shotgun (WGS) entry which is preliminary data.</text>
</comment>
<dbReference type="InterPro" id="IPR041222">
    <property type="entry name" value="PriA_3primeBD"/>
</dbReference>
<dbReference type="RefSeq" id="WP_125980664.1">
    <property type="nucleotide sequence ID" value="NZ_QXGL01000003.1"/>
</dbReference>
<evidence type="ECO:0000313" key="6">
    <source>
        <dbReference type="EMBL" id="RSX53114.1"/>
    </source>
</evidence>
<evidence type="ECO:0000256" key="3">
    <source>
        <dbReference type="ARBA" id="ARBA00023125"/>
    </source>
</evidence>
<feature type="domain" description="Primosomal protein N' 3' DNA-binding" evidence="5">
    <location>
        <begin position="38"/>
        <end position="138"/>
    </location>
</feature>
<evidence type="ECO:0000256" key="1">
    <source>
        <dbReference type="ARBA" id="ARBA00022741"/>
    </source>
</evidence>
<dbReference type="InterPro" id="IPR042115">
    <property type="entry name" value="PriA_3primeBD_sf"/>
</dbReference>
<feature type="region of interest" description="Disordered" evidence="4">
    <location>
        <begin position="1"/>
        <end position="28"/>
    </location>
</feature>
<keyword evidence="3" id="KW-0238">DNA-binding</keyword>
<dbReference type="Proteomes" id="UP000287533">
    <property type="component" value="Unassembled WGS sequence"/>
</dbReference>
<keyword evidence="2" id="KW-0067">ATP-binding</keyword>
<dbReference type="EMBL" id="QXGL01000003">
    <property type="protein sequence ID" value="RSX53114.1"/>
    <property type="molecule type" value="Genomic_DNA"/>
</dbReference>
<dbReference type="AlphaFoldDB" id="A0A430FJQ1"/>
<dbReference type="Gene3D" id="3.40.50.300">
    <property type="entry name" value="P-loop containing nucleotide triphosphate hydrolases"/>
    <property type="match status" value="1"/>
</dbReference>
<sequence>MTTTSDALQPTFDGLAPRKRRRRAPAERIRADARPIAQVVLDVQATHLGRTFDYLVDEHQSESAQPGVMVRVRFGGRLIDGIIWNRVETSDTPASSLRFIERVITPHVLVSASMREDITRIADAYGGTRANILRLAVPPRVARVDKEQQLAATSRWIGRSRFSERDDETLERGFQQFSECYDGAARLRAAIEGSGFAAFVCDARPGARAWSADIAWMIVDAMRSGMPAIVVLPGLRQCEDLARALETLGLQRFAHTGAEHGGFAGDFAIMGAALAPAERYRAYVAAATGQIRCVIGTRAAMYAPVEGRALFVIVDDAAYQNADGMMPYAQARGVMRLRAAGRGGVFVAMAFARSPLSQWEVGRDARTTPVSGPSEPVTPLPSVRRDSMPWIRWLNREELNRLADPTIGSRVPHTAVRILSQALETGPILLSIPADGVGEALACTRCHRQARCAKCTGPLQLVGDAVPRCRWCAAAAVNWRCPECSCERMRVVRVGATGTAHELSGLFRGVPIVLSSPNQPRGVIEEVDCRPQIVVATPGAEPRVLPSVLDARANPGEYRAVAILDAWTSLYSPGIDARVDALTAWMRAMSLCAPRTRGGQGLLIGESDPALARSLMVWDPTLLAAKELEEREQTGMPPTFAVACVWGRRDAVMNALTAIGAIDGAWAEVSIDGVAMPAMLGPVPIAQPVTVSARELESTADRVKAVVRVPLADRAELAVRLRAAVSHHVASRQSGELRFQVDPKDLM</sequence>
<keyword evidence="7" id="KW-1185">Reference proteome</keyword>
<dbReference type="GO" id="GO:0006302">
    <property type="term" value="P:double-strand break repair"/>
    <property type="evidence" value="ECO:0007669"/>
    <property type="project" value="TreeGrafter"/>
</dbReference>
<dbReference type="Pfam" id="PF17764">
    <property type="entry name" value="PriA_3primeBD"/>
    <property type="match status" value="1"/>
</dbReference>
<evidence type="ECO:0000313" key="7">
    <source>
        <dbReference type="Proteomes" id="UP000287533"/>
    </source>
</evidence>
<dbReference type="GO" id="GO:0006310">
    <property type="term" value="P:DNA recombination"/>
    <property type="evidence" value="ECO:0007669"/>
    <property type="project" value="TreeGrafter"/>
</dbReference>
<protein>
    <submittedName>
        <fullName evidence="6">Primosome assembly protein PriA</fullName>
    </submittedName>
</protein>